<name>A0A1G6HAD0_9BURK</name>
<dbReference type="AlphaFoldDB" id="A0A1G6HAD0"/>
<dbReference type="PROSITE" id="PS00688">
    <property type="entry name" value="SIGMA54_INTERACT_3"/>
    <property type="match status" value="1"/>
</dbReference>
<dbReference type="PROSITE" id="PS50045">
    <property type="entry name" value="SIGMA54_INTERACT_4"/>
    <property type="match status" value="1"/>
</dbReference>
<dbReference type="Pfam" id="PF02954">
    <property type="entry name" value="HTH_8"/>
    <property type="match status" value="1"/>
</dbReference>
<evidence type="ECO:0000256" key="1">
    <source>
        <dbReference type="ARBA" id="ARBA00022741"/>
    </source>
</evidence>
<gene>
    <name evidence="7" type="ORF">SAMN05421548_102107</name>
</gene>
<dbReference type="Gene3D" id="1.10.10.60">
    <property type="entry name" value="Homeodomain-like"/>
    <property type="match status" value="1"/>
</dbReference>
<dbReference type="InterPro" id="IPR027417">
    <property type="entry name" value="P-loop_NTPase"/>
</dbReference>
<dbReference type="Gene3D" id="1.10.8.60">
    <property type="match status" value="1"/>
</dbReference>
<evidence type="ECO:0000256" key="2">
    <source>
        <dbReference type="ARBA" id="ARBA00022840"/>
    </source>
</evidence>
<evidence type="ECO:0000313" key="8">
    <source>
        <dbReference type="Proteomes" id="UP000198908"/>
    </source>
</evidence>
<dbReference type="SMART" id="SM00382">
    <property type="entry name" value="AAA"/>
    <property type="match status" value="1"/>
</dbReference>
<keyword evidence="8" id="KW-1185">Reference proteome</keyword>
<dbReference type="PROSITE" id="PS00676">
    <property type="entry name" value="SIGMA54_INTERACT_2"/>
    <property type="match status" value="1"/>
</dbReference>
<dbReference type="InterPro" id="IPR002078">
    <property type="entry name" value="Sigma_54_int"/>
</dbReference>
<keyword evidence="1" id="KW-0547">Nucleotide-binding</keyword>
<feature type="domain" description="Sigma-54 factor interaction" evidence="6">
    <location>
        <begin position="41"/>
        <end position="253"/>
    </location>
</feature>
<dbReference type="Gene3D" id="3.40.50.300">
    <property type="entry name" value="P-loop containing nucleotide triphosphate hydrolases"/>
    <property type="match status" value="1"/>
</dbReference>
<dbReference type="STRING" id="416944.SAMN05421548_102107"/>
<sequence>MSVNRSSDRDRCAPDSATALAEEFAFVDVRSRLLFDRLLLIAPSDATALISGESGTGKERVARLVHAFSDRRDKPFVAVNCGAFSETLIESELFGHERGAFSGATDARAGWFEAAQGGTLLLDEIGDLAPRIQIKLLRVLQEREIVRVGARHPVRVDVRVIAASNVDLPAAVRAGRFREDLYYRLNVAPLNLPPLRERLDDIAPLARHFVDVLSRRLGIAAPDLTDDALHRLRAHPWPGNIRELENVIHHALLINPKPRIEAADLRLAVWVPPVTAQVEAAPCVDRLGEAIDALVRAGTTGLLEQIEERLYRSAYEHCRGNQVHTARVIGLSRNVVRAKLVQFGLLTVAGAN</sequence>
<dbReference type="Pfam" id="PF00158">
    <property type="entry name" value="Sigma54_activat"/>
    <property type="match status" value="1"/>
</dbReference>
<dbReference type="EMBL" id="FMYQ01000002">
    <property type="protein sequence ID" value="SDB91232.1"/>
    <property type="molecule type" value="Genomic_DNA"/>
</dbReference>
<keyword evidence="2" id="KW-0067">ATP-binding</keyword>
<protein>
    <submittedName>
        <fullName evidence="7">Sigma-54 specific transcriptional regulator</fullName>
    </submittedName>
</protein>
<dbReference type="GO" id="GO:0006355">
    <property type="term" value="P:regulation of DNA-templated transcription"/>
    <property type="evidence" value="ECO:0007669"/>
    <property type="project" value="InterPro"/>
</dbReference>
<evidence type="ECO:0000313" key="7">
    <source>
        <dbReference type="EMBL" id="SDB91232.1"/>
    </source>
</evidence>
<accession>A0A1G6HAD0</accession>
<evidence type="ECO:0000256" key="4">
    <source>
        <dbReference type="ARBA" id="ARBA00023125"/>
    </source>
</evidence>
<dbReference type="PRINTS" id="PR01590">
    <property type="entry name" value="HTHFIS"/>
</dbReference>
<organism evidence="7 8">
    <name type="scientific">Paraburkholderia lycopersici</name>
    <dbReference type="NCBI Taxonomy" id="416944"/>
    <lineage>
        <taxon>Bacteria</taxon>
        <taxon>Pseudomonadati</taxon>
        <taxon>Pseudomonadota</taxon>
        <taxon>Betaproteobacteria</taxon>
        <taxon>Burkholderiales</taxon>
        <taxon>Burkholderiaceae</taxon>
        <taxon>Paraburkholderia</taxon>
    </lineage>
</organism>
<dbReference type="InterPro" id="IPR003593">
    <property type="entry name" value="AAA+_ATPase"/>
</dbReference>
<dbReference type="OrthoDB" id="9761705at2"/>
<keyword evidence="5" id="KW-0804">Transcription</keyword>
<evidence type="ECO:0000256" key="3">
    <source>
        <dbReference type="ARBA" id="ARBA00023015"/>
    </source>
</evidence>
<dbReference type="InterPro" id="IPR009057">
    <property type="entry name" value="Homeodomain-like_sf"/>
</dbReference>
<keyword evidence="3" id="KW-0805">Transcription regulation</keyword>
<dbReference type="GO" id="GO:0005524">
    <property type="term" value="F:ATP binding"/>
    <property type="evidence" value="ECO:0007669"/>
    <property type="project" value="UniProtKB-KW"/>
</dbReference>
<dbReference type="PANTHER" id="PTHR32071:SF21">
    <property type="entry name" value="TRANSCRIPTIONAL REGULATORY PROTEIN FLGR"/>
    <property type="match status" value="1"/>
</dbReference>
<dbReference type="Pfam" id="PF25601">
    <property type="entry name" value="AAA_lid_14"/>
    <property type="match status" value="1"/>
</dbReference>
<dbReference type="InterPro" id="IPR058031">
    <property type="entry name" value="AAA_lid_NorR"/>
</dbReference>
<dbReference type="Proteomes" id="UP000198908">
    <property type="component" value="Unassembled WGS sequence"/>
</dbReference>
<dbReference type="CDD" id="cd00009">
    <property type="entry name" value="AAA"/>
    <property type="match status" value="1"/>
</dbReference>
<dbReference type="GO" id="GO:0043565">
    <property type="term" value="F:sequence-specific DNA binding"/>
    <property type="evidence" value="ECO:0007669"/>
    <property type="project" value="InterPro"/>
</dbReference>
<dbReference type="SUPFAM" id="SSF52540">
    <property type="entry name" value="P-loop containing nucleoside triphosphate hydrolases"/>
    <property type="match status" value="1"/>
</dbReference>
<keyword evidence="4" id="KW-0238">DNA-binding</keyword>
<reference evidence="8" key="1">
    <citation type="submission" date="2016-09" db="EMBL/GenBank/DDBJ databases">
        <authorList>
            <person name="Varghese N."/>
            <person name="Submissions S."/>
        </authorList>
    </citation>
    <scope>NUCLEOTIDE SEQUENCE [LARGE SCALE GENOMIC DNA]</scope>
    <source>
        <strain evidence="8">TNe-862</strain>
    </source>
</reference>
<dbReference type="InterPro" id="IPR025943">
    <property type="entry name" value="Sigma_54_int_dom_ATP-bd_2"/>
</dbReference>
<dbReference type="InterPro" id="IPR002197">
    <property type="entry name" value="HTH_Fis"/>
</dbReference>
<dbReference type="RefSeq" id="WP_091994461.1">
    <property type="nucleotide sequence ID" value="NZ_FMYQ01000002.1"/>
</dbReference>
<dbReference type="InterPro" id="IPR025944">
    <property type="entry name" value="Sigma_54_int_dom_CS"/>
</dbReference>
<proteinExistence type="predicted"/>
<dbReference type="FunFam" id="3.40.50.300:FF:000006">
    <property type="entry name" value="DNA-binding transcriptional regulator NtrC"/>
    <property type="match status" value="1"/>
</dbReference>
<dbReference type="SUPFAM" id="SSF46689">
    <property type="entry name" value="Homeodomain-like"/>
    <property type="match status" value="1"/>
</dbReference>
<evidence type="ECO:0000256" key="5">
    <source>
        <dbReference type="ARBA" id="ARBA00023163"/>
    </source>
</evidence>
<dbReference type="PANTHER" id="PTHR32071">
    <property type="entry name" value="TRANSCRIPTIONAL REGULATORY PROTEIN"/>
    <property type="match status" value="1"/>
</dbReference>
<evidence type="ECO:0000259" key="6">
    <source>
        <dbReference type="PROSITE" id="PS50045"/>
    </source>
</evidence>